<dbReference type="Pfam" id="PF05164">
    <property type="entry name" value="ZapA"/>
    <property type="match status" value="1"/>
</dbReference>
<gene>
    <name evidence="1" type="ORF">DGMP_05660</name>
</gene>
<sequence>MSEKERLVRFELMGQEYAFYTGASEEEMESILSLVRSLVKPGPAGGSGTLPVSKIAILACLNIASRYVKLKQEFKDYREDSEQRIARLNKKIGAGLAGDDTETM</sequence>
<dbReference type="EMBL" id="AP024086">
    <property type="protein sequence ID" value="BCL59873.1"/>
    <property type="molecule type" value="Genomic_DNA"/>
</dbReference>
<protein>
    <recommendedName>
        <fullName evidence="3">Cell division protein ZapA</fullName>
    </recommendedName>
</protein>
<dbReference type="RefSeq" id="WP_228856052.1">
    <property type="nucleotide sequence ID" value="NZ_AP024086.1"/>
</dbReference>
<evidence type="ECO:0000313" key="2">
    <source>
        <dbReference type="Proteomes" id="UP000826725"/>
    </source>
</evidence>
<proteinExistence type="predicted"/>
<evidence type="ECO:0008006" key="3">
    <source>
        <dbReference type="Google" id="ProtNLM"/>
    </source>
</evidence>
<dbReference type="AlphaFoldDB" id="A0A8D5FJ91"/>
<accession>A0A8D5FJ91</accession>
<reference evidence="1" key="1">
    <citation type="submission" date="2020-09" db="EMBL/GenBank/DDBJ databases">
        <title>Desulfogranum mesoprofundum gen. nov., sp. nov., a novel mesophilic, sulfate-reducing chemolithoautotroph isolated from a deep-sea hydrothermal vent chimney in the Suiyo Seamount.</title>
        <authorList>
            <person name="Hashimoto Y."/>
            <person name="Nakagawa S."/>
        </authorList>
    </citation>
    <scope>NUCLEOTIDE SEQUENCE</scope>
    <source>
        <strain evidence="1">KT2</strain>
    </source>
</reference>
<evidence type="ECO:0000313" key="1">
    <source>
        <dbReference type="EMBL" id="BCL59873.1"/>
    </source>
</evidence>
<dbReference type="KEGG" id="dbk:DGMP_05660"/>
<dbReference type="InterPro" id="IPR007838">
    <property type="entry name" value="Cell_div_ZapA-like"/>
</dbReference>
<name>A0A8D5FJ91_9BACT</name>
<organism evidence="1 2">
    <name type="scientific">Desulfomarina profundi</name>
    <dbReference type="NCBI Taxonomy" id="2772557"/>
    <lineage>
        <taxon>Bacteria</taxon>
        <taxon>Pseudomonadati</taxon>
        <taxon>Thermodesulfobacteriota</taxon>
        <taxon>Desulfobulbia</taxon>
        <taxon>Desulfobulbales</taxon>
        <taxon>Desulfobulbaceae</taxon>
        <taxon>Desulfomarina</taxon>
    </lineage>
</organism>
<keyword evidence="2" id="KW-1185">Reference proteome</keyword>
<dbReference type="Proteomes" id="UP000826725">
    <property type="component" value="Chromosome"/>
</dbReference>